<accession>A0ABY4JR03</accession>
<dbReference type="SUPFAM" id="SSF52540">
    <property type="entry name" value="P-loop containing nucleoside triphosphate hydrolases"/>
    <property type="match status" value="1"/>
</dbReference>
<dbReference type="GO" id="GO:0016787">
    <property type="term" value="F:hydrolase activity"/>
    <property type="evidence" value="ECO:0007669"/>
    <property type="project" value="UniProtKB-KW"/>
</dbReference>
<dbReference type="PANTHER" id="PTHR23408">
    <property type="entry name" value="METHYLMALONYL-COA MUTASE"/>
    <property type="match status" value="1"/>
</dbReference>
<comment type="similarity">
    <text evidence="1">Belongs to the SIMIBI class G3E GTPase family. ArgK/MeaB subfamily.</text>
</comment>
<protein>
    <submittedName>
        <fullName evidence="2">Methylmalonyl Co-A mutase-associated GTPase MeaB</fullName>
        <ecNumber evidence="2">3.6.5.-</ecNumber>
    </submittedName>
</protein>
<dbReference type="Gene3D" id="1.10.287.130">
    <property type="match status" value="1"/>
</dbReference>
<dbReference type="Pfam" id="PF03308">
    <property type="entry name" value="MeaB"/>
    <property type="match status" value="1"/>
</dbReference>
<dbReference type="Gene3D" id="3.40.50.300">
    <property type="entry name" value="P-loop containing nucleotide triphosphate hydrolases"/>
    <property type="match status" value="1"/>
</dbReference>
<evidence type="ECO:0000256" key="1">
    <source>
        <dbReference type="ARBA" id="ARBA00009625"/>
    </source>
</evidence>
<keyword evidence="2" id="KW-0378">Hydrolase</keyword>
<dbReference type="Proteomes" id="UP000830639">
    <property type="component" value="Chromosome"/>
</dbReference>
<dbReference type="EMBL" id="CP096034">
    <property type="protein sequence ID" value="UPM56280.1"/>
    <property type="molecule type" value="Genomic_DNA"/>
</dbReference>
<evidence type="ECO:0000313" key="2">
    <source>
        <dbReference type="EMBL" id="UPM56280.1"/>
    </source>
</evidence>
<dbReference type="RefSeq" id="WP_248269186.1">
    <property type="nucleotide sequence ID" value="NZ_CP096034.1"/>
</dbReference>
<dbReference type="Gene3D" id="1.20.5.170">
    <property type="match status" value="1"/>
</dbReference>
<organism evidence="2 3">
    <name type="scientific">Gottfriedia acidiceleris</name>
    <dbReference type="NCBI Taxonomy" id="371036"/>
    <lineage>
        <taxon>Bacteria</taxon>
        <taxon>Bacillati</taxon>
        <taxon>Bacillota</taxon>
        <taxon>Bacilli</taxon>
        <taxon>Bacillales</taxon>
        <taxon>Bacillaceae</taxon>
        <taxon>Gottfriedia</taxon>
    </lineage>
</organism>
<dbReference type="InterPro" id="IPR005129">
    <property type="entry name" value="GTPase_ArgK"/>
</dbReference>
<dbReference type="CDD" id="cd03114">
    <property type="entry name" value="MMAA-like"/>
    <property type="match status" value="1"/>
</dbReference>
<proteinExistence type="inferred from homology"/>
<evidence type="ECO:0000313" key="3">
    <source>
        <dbReference type="Proteomes" id="UP000830639"/>
    </source>
</evidence>
<dbReference type="EC" id="3.6.5.-" evidence="2"/>
<sequence>MDYENKRKKKLSEDDYVNGVLEGNRTILAQTITLIESNSSAHMNSAQNVLTRLLPYSGRSIRIGITGVPGAGKSSLIESFGTYLCEQGHKVAVLTIDPSSTITKGSILGDKTRMDSLSKNPNAFIRPSASGGSLGGIARKTRESMLVCEAAGYDVILIETVGVGQSEVQVRSMVDFFLLVMLTGAGDELQGIKKGIMELADSIVINKADGQNKLKAKAARAEFNRILHLLQPSTPGWSSKAYTASALLGEGIEEIWNEINAFKDLTTKSGYFSLRRQKQMIDWMYNMVFEQLKLSFMNHESVKLNLKTIESSIVNGEVTATSAANYLLSIFEGNRKETL</sequence>
<keyword evidence="3" id="KW-1185">Reference proteome</keyword>
<gene>
    <name evidence="2" type="primary">meaB</name>
    <name evidence="2" type="ORF">MY490_10775</name>
</gene>
<dbReference type="NCBIfam" id="TIGR00750">
    <property type="entry name" value="lao"/>
    <property type="match status" value="1"/>
</dbReference>
<dbReference type="InterPro" id="IPR027417">
    <property type="entry name" value="P-loop_NTPase"/>
</dbReference>
<dbReference type="NCBIfam" id="NF006958">
    <property type="entry name" value="PRK09435.1"/>
    <property type="match status" value="1"/>
</dbReference>
<name>A0ABY4JR03_9BACI</name>
<dbReference type="PANTHER" id="PTHR23408:SF3">
    <property type="entry name" value="METHYLMALONIC ACIDURIA TYPE A PROTEIN, MITOCHONDRIAL"/>
    <property type="match status" value="1"/>
</dbReference>
<reference evidence="2 3" key="1">
    <citation type="submission" date="2022-04" db="EMBL/GenBank/DDBJ databases">
        <title>Mechanism of arsenic methylation and mitigation arsenic toxicity by Bacillus sp. LH14 from an Arsenic-Contaminated Paddy Soil.</title>
        <authorList>
            <person name="Wang D."/>
        </authorList>
    </citation>
    <scope>NUCLEOTIDE SEQUENCE [LARGE SCALE GENOMIC DNA]</scope>
    <source>
        <strain evidence="2 3">LH14</strain>
    </source>
</reference>